<proteinExistence type="predicted"/>
<feature type="region of interest" description="Disordered" evidence="3">
    <location>
        <begin position="191"/>
        <end position="212"/>
    </location>
</feature>
<evidence type="ECO:0000256" key="1">
    <source>
        <dbReference type="ARBA" id="ARBA00022741"/>
    </source>
</evidence>
<evidence type="ECO:0000313" key="4">
    <source>
        <dbReference type="EMBL" id="PKS09314.1"/>
    </source>
</evidence>
<dbReference type="STRING" id="41688.A0A2N3NA59"/>
<feature type="compositionally biased region" description="Polar residues" evidence="3">
    <location>
        <begin position="451"/>
        <end position="468"/>
    </location>
</feature>
<feature type="compositionally biased region" description="Basic residues" evidence="3">
    <location>
        <begin position="511"/>
        <end position="521"/>
    </location>
</feature>
<dbReference type="OrthoDB" id="5239715at2759"/>
<feature type="compositionally biased region" description="Polar residues" evidence="3">
    <location>
        <begin position="435"/>
        <end position="444"/>
    </location>
</feature>
<reference evidence="4 5" key="1">
    <citation type="journal article" date="2017" name="G3 (Bethesda)">
        <title>First Draft Genome Sequence of the Pathogenic Fungus Lomentospora prolificans (Formerly Scedosporium prolificans).</title>
        <authorList>
            <person name="Luo R."/>
            <person name="Zimin A."/>
            <person name="Workman R."/>
            <person name="Fan Y."/>
            <person name="Pertea G."/>
            <person name="Grossman N."/>
            <person name="Wear M.P."/>
            <person name="Jia B."/>
            <person name="Miller H."/>
            <person name="Casadevall A."/>
            <person name="Timp W."/>
            <person name="Zhang S.X."/>
            <person name="Salzberg S.L."/>
        </authorList>
    </citation>
    <scope>NUCLEOTIDE SEQUENCE [LARGE SCALE GENOMIC DNA]</scope>
    <source>
        <strain evidence="4 5">JHH-5317</strain>
    </source>
</reference>
<dbReference type="Pfam" id="PF00071">
    <property type="entry name" value="Ras"/>
    <property type="match status" value="1"/>
</dbReference>
<dbReference type="PROSITE" id="PS51419">
    <property type="entry name" value="RAB"/>
    <property type="match status" value="1"/>
</dbReference>
<feature type="compositionally biased region" description="Polar residues" evidence="3">
    <location>
        <begin position="339"/>
        <end position="361"/>
    </location>
</feature>
<organism evidence="4 5">
    <name type="scientific">Lomentospora prolificans</name>
    <dbReference type="NCBI Taxonomy" id="41688"/>
    <lineage>
        <taxon>Eukaryota</taxon>
        <taxon>Fungi</taxon>
        <taxon>Dikarya</taxon>
        <taxon>Ascomycota</taxon>
        <taxon>Pezizomycotina</taxon>
        <taxon>Sordariomycetes</taxon>
        <taxon>Hypocreomycetidae</taxon>
        <taxon>Microascales</taxon>
        <taxon>Microascaceae</taxon>
        <taxon>Lomentospora</taxon>
    </lineage>
</organism>
<feature type="region of interest" description="Disordered" evidence="3">
    <location>
        <begin position="288"/>
        <end position="324"/>
    </location>
</feature>
<sequence>MGREENRRARILLLGAPGVGKNCLESRFTTTTFPPPYNPALTLSSLRLFTLTPKGSQPPTPSIPSTPPLDLSLEISFDQNGFNGADTQHPSTGSSVYSGESIPGVVTVPGPVGAASSPRSESRENTKTCAECVRAANTFMVEVINYPTLQLAKERANVLSMGDYDAVLLVYDVGSRETFDILPILHGEVSLMGRSNGRGTSRKSQTPSQKDEPIIALAGNKADLDSARAPLDLSLSRSGEKKRDMQTSEHEASSLASPAQVDPVRSPSSLSMSMREFVADGRRSAMSMETSITRSPSKLLRRQSSQSVRLSRKSSTPRMSRRASERELADMWLKAGSANQETSPLGNVDETTQVENHSSASVRREVQTAEGEALARQLQIRIPFFETSAKTGDNVEELFEAILREVLGSKGLEVRDAADYRGSKPCKRHSAMDSKFSSTVNSPTDPVPESRLSTRPGQSRQATRSSGEWPSAFVSERSSEAEEPVINLPPPPTSPKPKKEGVLRRMGSIFGKKKQMPRTSA</sequence>
<dbReference type="EMBL" id="NLAX01000010">
    <property type="protein sequence ID" value="PKS09314.1"/>
    <property type="molecule type" value="Genomic_DNA"/>
</dbReference>
<evidence type="ECO:0000313" key="5">
    <source>
        <dbReference type="Proteomes" id="UP000233524"/>
    </source>
</evidence>
<dbReference type="Gene3D" id="3.40.50.300">
    <property type="entry name" value="P-loop containing nucleotide triphosphate hydrolases"/>
    <property type="match status" value="2"/>
</dbReference>
<gene>
    <name evidence="4" type="ORF">jhhlp_003928</name>
</gene>
<dbReference type="InterPro" id="IPR027417">
    <property type="entry name" value="P-loop_NTPase"/>
</dbReference>
<comment type="caution">
    <text evidence="4">The sequence shown here is derived from an EMBL/GenBank/DDBJ whole genome shotgun (WGS) entry which is preliminary data.</text>
</comment>
<feature type="compositionally biased region" description="Polar residues" evidence="3">
    <location>
        <begin position="197"/>
        <end position="208"/>
    </location>
</feature>
<dbReference type="InterPro" id="IPR050227">
    <property type="entry name" value="Rab"/>
</dbReference>
<keyword evidence="5" id="KW-1185">Reference proteome</keyword>
<evidence type="ECO:0000256" key="3">
    <source>
        <dbReference type="SAM" id="MobiDB-lite"/>
    </source>
</evidence>
<protein>
    <recommendedName>
        <fullName evidence="6">Ras family protein</fullName>
    </recommendedName>
</protein>
<feature type="region of interest" description="Disordered" evidence="3">
    <location>
        <begin position="228"/>
        <end position="272"/>
    </location>
</feature>
<feature type="region of interest" description="Disordered" evidence="3">
    <location>
        <begin position="339"/>
        <end position="363"/>
    </location>
</feature>
<dbReference type="AlphaFoldDB" id="A0A2N3NA59"/>
<dbReference type="GO" id="GO:0003924">
    <property type="term" value="F:GTPase activity"/>
    <property type="evidence" value="ECO:0007669"/>
    <property type="project" value="InterPro"/>
</dbReference>
<dbReference type="GO" id="GO:0005525">
    <property type="term" value="F:GTP binding"/>
    <property type="evidence" value="ECO:0007669"/>
    <property type="project" value="UniProtKB-KW"/>
</dbReference>
<dbReference type="Proteomes" id="UP000233524">
    <property type="component" value="Unassembled WGS sequence"/>
</dbReference>
<dbReference type="InterPro" id="IPR001806">
    <property type="entry name" value="Small_GTPase"/>
</dbReference>
<feature type="compositionally biased region" description="Basic and acidic residues" evidence="3">
    <location>
        <begin position="238"/>
        <end position="252"/>
    </location>
</feature>
<feature type="compositionally biased region" description="Low complexity" evidence="3">
    <location>
        <begin position="294"/>
        <end position="309"/>
    </location>
</feature>
<keyword evidence="2" id="KW-0342">GTP-binding</keyword>
<name>A0A2N3NA59_9PEZI</name>
<dbReference type="VEuPathDB" id="FungiDB:jhhlp_003928"/>
<dbReference type="SUPFAM" id="SSF52540">
    <property type="entry name" value="P-loop containing nucleoside triphosphate hydrolases"/>
    <property type="match status" value="1"/>
</dbReference>
<accession>A0A2N3NA59</accession>
<feature type="region of interest" description="Disordered" evidence="3">
    <location>
        <begin position="421"/>
        <end position="521"/>
    </location>
</feature>
<keyword evidence="1" id="KW-0547">Nucleotide-binding</keyword>
<dbReference type="InParanoid" id="A0A2N3NA59"/>
<evidence type="ECO:0000256" key="2">
    <source>
        <dbReference type="ARBA" id="ARBA00023134"/>
    </source>
</evidence>
<evidence type="ECO:0008006" key="6">
    <source>
        <dbReference type="Google" id="ProtNLM"/>
    </source>
</evidence>
<dbReference type="PANTHER" id="PTHR47977">
    <property type="entry name" value="RAS-RELATED PROTEIN RAB"/>
    <property type="match status" value="1"/>
</dbReference>